<reference evidence="2" key="1">
    <citation type="submission" date="2022-07" db="EMBL/GenBank/DDBJ databases">
        <title>Phylogenomic reconstructions and comparative analyses of Kickxellomycotina fungi.</title>
        <authorList>
            <person name="Reynolds N.K."/>
            <person name="Stajich J.E."/>
            <person name="Barry K."/>
            <person name="Grigoriev I.V."/>
            <person name="Crous P."/>
            <person name="Smith M.E."/>
        </authorList>
    </citation>
    <scope>NUCLEOTIDE SEQUENCE</scope>
    <source>
        <strain evidence="2">RSA 861</strain>
    </source>
</reference>
<dbReference type="GO" id="GO:0008835">
    <property type="term" value="F:diaminohydroxyphosphoribosylaminopyrimidine deaminase activity"/>
    <property type="evidence" value="ECO:0007669"/>
    <property type="project" value="TreeGrafter"/>
</dbReference>
<dbReference type="PANTHER" id="PTHR11079:SF162">
    <property type="entry name" value="RIBOFLAVIN BIOSYNTHESIS PROTEIN PYRD, CHLOROPLASTIC"/>
    <property type="match status" value="1"/>
</dbReference>
<comment type="caution">
    <text evidence="2">The sequence shown here is derived from an EMBL/GenBank/DDBJ whole genome shotgun (WGS) entry which is preliminary data.</text>
</comment>
<sequence length="151" mass="16131">MAVNYTPQDVEYLELAVEEAKKSVPVESAYCVGAVLVTDGKVLTTGFSRELPGNTHAEECALLKLDSAPVNLRDATMYTTMEPCSERLSGKPPCTERIISAGVGRVVLGVKEPAHFVQCQGVKLLEAAGVKVVYVPGLEEKCLAPNSHIVS</sequence>
<dbReference type="AlphaFoldDB" id="A0A9W7ZIZ9"/>
<dbReference type="OrthoDB" id="252265at2759"/>
<evidence type="ECO:0000313" key="2">
    <source>
        <dbReference type="EMBL" id="KAJ1909272.1"/>
    </source>
</evidence>
<dbReference type="PROSITE" id="PS51747">
    <property type="entry name" value="CYT_DCMP_DEAMINASES_2"/>
    <property type="match status" value="1"/>
</dbReference>
<dbReference type="Proteomes" id="UP001150569">
    <property type="component" value="Unassembled WGS sequence"/>
</dbReference>
<gene>
    <name evidence="2" type="ORF">IWQ60_011258</name>
</gene>
<keyword evidence="3" id="KW-1185">Reference proteome</keyword>
<feature type="domain" description="CMP/dCMP-type deaminase" evidence="1">
    <location>
        <begin position="7"/>
        <end position="119"/>
    </location>
</feature>
<name>A0A9W7ZIZ9_9FUNG</name>
<organism evidence="2 3">
    <name type="scientific">Tieghemiomyces parasiticus</name>
    <dbReference type="NCBI Taxonomy" id="78921"/>
    <lineage>
        <taxon>Eukaryota</taxon>
        <taxon>Fungi</taxon>
        <taxon>Fungi incertae sedis</taxon>
        <taxon>Zoopagomycota</taxon>
        <taxon>Kickxellomycotina</taxon>
        <taxon>Dimargaritomycetes</taxon>
        <taxon>Dimargaritales</taxon>
        <taxon>Dimargaritaceae</taxon>
        <taxon>Tieghemiomyces</taxon>
    </lineage>
</organism>
<dbReference type="Pfam" id="PF18785">
    <property type="entry name" value="Inv-AAD"/>
    <property type="match status" value="1"/>
</dbReference>
<dbReference type="PANTHER" id="PTHR11079">
    <property type="entry name" value="CYTOSINE DEAMINASE FAMILY MEMBER"/>
    <property type="match status" value="1"/>
</dbReference>
<dbReference type="InterPro" id="IPR016193">
    <property type="entry name" value="Cytidine_deaminase-like"/>
</dbReference>
<protein>
    <recommendedName>
        <fullName evidence="1">CMP/dCMP-type deaminase domain-containing protein</fullName>
    </recommendedName>
</protein>
<evidence type="ECO:0000259" key="1">
    <source>
        <dbReference type="PROSITE" id="PS51747"/>
    </source>
</evidence>
<dbReference type="SUPFAM" id="SSF53927">
    <property type="entry name" value="Cytidine deaminase-like"/>
    <property type="match status" value="1"/>
</dbReference>
<dbReference type="Gene3D" id="3.40.140.10">
    <property type="entry name" value="Cytidine Deaminase, domain 2"/>
    <property type="match status" value="1"/>
</dbReference>
<evidence type="ECO:0000313" key="3">
    <source>
        <dbReference type="Proteomes" id="UP001150569"/>
    </source>
</evidence>
<dbReference type="InterPro" id="IPR002125">
    <property type="entry name" value="CMP_dCMP_dom"/>
</dbReference>
<dbReference type="GO" id="GO:0006139">
    <property type="term" value="P:nucleobase-containing compound metabolic process"/>
    <property type="evidence" value="ECO:0007669"/>
    <property type="project" value="UniProtKB-ARBA"/>
</dbReference>
<proteinExistence type="predicted"/>
<accession>A0A9W7ZIZ9</accession>
<dbReference type="EMBL" id="JANBPT010001232">
    <property type="protein sequence ID" value="KAJ1909272.1"/>
    <property type="molecule type" value="Genomic_DNA"/>
</dbReference>